<dbReference type="STRING" id="225164.V4B2L4"/>
<dbReference type="InterPro" id="IPR032401">
    <property type="entry name" value="EDC4_WD40"/>
</dbReference>
<dbReference type="Pfam" id="PF16529">
    <property type="entry name" value="Ge1_WD40"/>
    <property type="match status" value="1"/>
</dbReference>
<name>V4B2L4_LOTGI</name>
<evidence type="ECO:0000256" key="6">
    <source>
        <dbReference type="PROSITE-ProRule" id="PRU00221"/>
    </source>
</evidence>
<evidence type="ECO:0000256" key="1">
    <source>
        <dbReference type="ARBA" id="ARBA00004201"/>
    </source>
</evidence>
<keyword evidence="3" id="KW-0963">Cytoplasm</keyword>
<dbReference type="Gene3D" id="2.130.10.10">
    <property type="entry name" value="YVTN repeat-like/Quinoprotein amine dehydrogenase"/>
    <property type="match status" value="1"/>
</dbReference>
<dbReference type="GO" id="GO:0000932">
    <property type="term" value="C:P-body"/>
    <property type="evidence" value="ECO:0007669"/>
    <property type="project" value="UniProtKB-SubCell"/>
</dbReference>
<gene>
    <name evidence="8" type="ORF">LOTGIDRAFT_108799</name>
</gene>
<dbReference type="KEGG" id="lgi:LOTGIDRAFT_108799"/>
<comment type="similarity">
    <text evidence="2">Belongs to the WD repeat EDC4 family.</text>
</comment>
<dbReference type="InterPro" id="IPR001680">
    <property type="entry name" value="WD40_rpt"/>
</dbReference>
<keyword evidence="9" id="KW-1185">Reference proteome</keyword>
<dbReference type="PROSITE" id="PS50082">
    <property type="entry name" value="WD_REPEATS_2"/>
    <property type="match status" value="1"/>
</dbReference>
<dbReference type="EMBL" id="KB203854">
    <property type="protein sequence ID" value="ESO82694.1"/>
    <property type="molecule type" value="Genomic_DNA"/>
</dbReference>
<dbReference type="PANTHER" id="PTHR15598:SF5">
    <property type="entry name" value="ENHANCER OF MRNA-DECAPPING PROTEIN 4"/>
    <property type="match status" value="1"/>
</dbReference>
<evidence type="ECO:0000256" key="3">
    <source>
        <dbReference type="ARBA" id="ARBA00022490"/>
    </source>
</evidence>
<reference evidence="8 9" key="1">
    <citation type="journal article" date="2013" name="Nature">
        <title>Insights into bilaterian evolution from three spiralian genomes.</title>
        <authorList>
            <person name="Simakov O."/>
            <person name="Marletaz F."/>
            <person name="Cho S.J."/>
            <person name="Edsinger-Gonzales E."/>
            <person name="Havlak P."/>
            <person name="Hellsten U."/>
            <person name="Kuo D.H."/>
            <person name="Larsson T."/>
            <person name="Lv J."/>
            <person name="Arendt D."/>
            <person name="Savage R."/>
            <person name="Osoegawa K."/>
            <person name="de Jong P."/>
            <person name="Grimwood J."/>
            <person name="Chapman J.A."/>
            <person name="Shapiro H."/>
            <person name="Aerts A."/>
            <person name="Otillar R.P."/>
            <person name="Terry A.Y."/>
            <person name="Boore J.L."/>
            <person name="Grigoriev I.V."/>
            <person name="Lindberg D.R."/>
            <person name="Seaver E.C."/>
            <person name="Weisblat D.A."/>
            <person name="Putnam N.H."/>
            <person name="Rokhsar D.S."/>
        </authorList>
    </citation>
    <scope>NUCLEOTIDE SEQUENCE [LARGE SCALE GENOMIC DNA]</scope>
</reference>
<keyword evidence="4 6" id="KW-0853">WD repeat</keyword>
<comment type="subcellular location">
    <subcellularLocation>
        <location evidence="1">Cytoplasm</location>
        <location evidence="1">P-body</location>
    </subcellularLocation>
</comment>
<dbReference type="RefSeq" id="XP_009066494.1">
    <property type="nucleotide sequence ID" value="XM_009068246.1"/>
</dbReference>
<evidence type="ECO:0000259" key="7">
    <source>
        <dbReference type="Pfam" id="PF16529"/>
    </source>
</evidence>
<organism evidence="8 9">
    <name type="scientific">Lottia gigantea</name>
    <name type="common">Giant owl limpet</name>
    <dbReference type="NCBI Taxonomy" id="225164"/>
    <lineage>
        <taxon>Eukaryota</taxon>
        <taxon>Metazoa</taxon>
        <taxon>Spiralia</taxon>
        <taxon>Lophotrochozoa</taxon>
        <taxon>Mollusca</taxon>
        <taxon>Gastropoda</taxon>
        <taxon>Patellogastropoda</taxon>
        <taxon>Lottioidea</taxon>
        <taxon>Lottiidae</taxon>
        <taxon>Lottia</taxon>
    </lineage>
</organism>
<dbReference type="SUPFAM" id="SSF50978">
    <property type="entry name" value="WD40 repeat-like"/>
    <property type="match status" value="1"/>
</dbReference>
<evidence type="ECO:0000313" key="9">
    <source>
        <dbReference type="Proteomes" id="UP000030746"/>
    </source>
</evidence>
<dbReference type="GO" id="GO:0031087">
    <property type="term" value="P:deadenylation-independent decapping of nuclear-transcribed mRNA"/>
    <property type="evidence" value="ECO:0007669"/>
    <property type="project" value="InterPro"/>
</dbReference>
<proteinExistence type="inferred from homology"/>
<feature type="domain" description="Enhancer of mRNA-decapping protein 4 WD40 repeat region" evidence="7">
    <location>
        <begin position="29"/>
        <end position="280"/>
    </location>
</feature>
<dbReference type="AlphaFoldDB" id="V4B2L4"/>
<evidence type="ECO:0000256" key="5">
    <source>
        <dbReference type="ARBA" id="ARBA00022737"/>
    </source>
</evidence>
<evidence type="ECO:0000313" key="8">
    <source>
        <dbReference type="EMBL" id="ESO82694.1"/>
    </source>
</evidence>
<dbReference type="OMA" id="HEYQPHE"/>
<dbReference type="InterPro" id="IPR045152">
    <property type="entry name" value="EDC4-like"/>
</dbReference>
<dbReference type="HOGENOM" id="CLU_985426_0_0_1"/>
<dbReference type="CTD" id="20230394"/>
<dbReference type="GeneID" id="20230394"/>
<feature type="repeat" description="WD" evidence="6">
    <location>
        <begin position="213"/>
        <end position="246"/>
    </location>
</feature>
<dbReference type="InterPro" id="IPR015943">
    <property type="entry name" value="WD40/YVTN_repeat-like_dom_sf"/>
</dbReference>
<feature type="non-terminal residue" evidence="8">
    <location>
        <position position="1"/>
    </location>
</feature>
<dbReference type="Proteomes" id="UP000030746">
    <property type="component" value="Unassembled WGS sequence"/>
</dbReference>
<evidence type="ECO:0000256" key="4">
    <source>
        <dbReference type="ARBA" id="ARBA00022574"/>
    </source>
</evidence>
<dbReference type="InterPro" id="IPR036322">
    <property type="entry name" value="WD40_repeat_dom_sf"/>
</dbReference>
<accession>V4B2L4</accession>
<sequence>LQGNDAANSFSVYGKEVDIFTSSNQSSAGSNKVKITPVVNFDWDPKYYIGNLVAVHRDNVFMAYVLKGMCKTGGNVRIINRKTAVRWLIKCTSGRIVDIAFAHSDAVILASVDEIGNLLVHEMQEIEGQTVNTLILNIQRPDNTVACEYHRIIWCPYIPDDTDDTISENIDSSKVLVLTHSERAEIWNIDMIIREHGSGPIDPRNIDLGMISIDSHDQPIIDAAFSPDGSALATASLNGEVKFFQVYLYEGTSPRCLHQWKPHDGKPLSCLHFLDDHKNFNME</sequence>
<keyword evidence="5" id="KW-0677">Repeat</keyword>
<evidence type="ECO:0000256" key="2">
    <source>
        <dbReference type="ARBA" id="ARBA00009639"/>
    </source>
</evidence>
<dbReference type="PANTHER" id="PTHR15598">
    <property type="entry name" value="ENHANCER OF MRNA-DECAPPING PROTEIN 4"/>
    <property type="match status" value="1"/>
</dbReference>
<protein>
    <recommendedName>
        <fullName evidence="7">Enhancer of mRNA-decapping protein 4 WD40 repeat region domain-containing protein</fullName>
    </recommendedName>
</protein>
<dbReference type="OrthoDB" id="6153936at2759"/>